<organism evidence="5 6">
    <name type="scientific">Brachionus plicatilis</name>
    <name type="common">Marine rotifer</name>
    <name type="synonym">Brachionus muelleri</name>
    <dbReference type="NCBI Taxonomy" id="10195"/>
    <lineage>
        <taxon>Eukaryota</taxon>
        <taxon>Metazoa</taxon>
        <taxon>Spiralia</taxon>
        <taxon>Gnathifera</taxon>
        <taxon>Rotifera</taxon>
        <taxon>Eurotatoria</taxon>
        <taxon>Monogononta</taxon>
        <taxon>Pseudotrocha</taxon>
        <taxon>Ploima</taxon>
        <taxon>Brachionidae</taxon>
        <taxon>Brachionus</taxon>
    </lineage>
</organism>
<evidence type="ECO:0000313" key="6">
    <source>
        <dbReference type="Proteomes" id="UP000276133"/>
    </source>
</evidence>
<feature type="region of interest" description="Disordered" evidence="4">
    <location>
        <begin position="62"/>
        <end position="85"/>
    </location>
</feature>
<dbReference type="STRING" id="10195.A0A3M7SMV3"/>
<dbReference type="OrthoDB" id="10066206at2759"/>
<gene>
    <name evidence="5" type="ORF">BpHYR1_042950</name>
</gene>
<evidence type="ECO:0000256" key="1">
    <source>
        <dbReference type="ARBA" id="ARBA00022707"/>
    </source>
</evidence>
<dbReference type="PANTHER" id="PTHR35269:SF1">
    <property type="entry name" value="SMALL VCP_P97-INTERACTING PROTEIN"/>
    <property type="match status" value="1"/>
</dbReference>
<dbReference type="AlphaFoldDB" id="A0A3M7SMV3"/>
<dbReference type="GO" id="GO:0010508">
    <property type="term" value="P:positive regulation of autophagy"/>
    <property type="evidence" value="ECO:0007669"/>
    <property type="project" value="TreeGrafter"/>
</dbReference>
<dbReference type="PANTHER" id="PTHR35269">
    <property type="entry name" value="SMALL VCP/P97-INTERACTING PROTEIN"/>
    <property type="match status" value="1"/>
</dbReference>
<dbReference type="InterPro" id="IPR031632">
    <property type="entry name" value="SVIP"/>
</dbReference>
<comment type="caution">
    <text evidence="5">The sequence shown here is derived from an EMBL/GenBank/DDBJ whole genome shotgun (WGS) entry which is preliminary data.</text>
</comment>
<evidence type="ECO:0000256" key="4">
    <source>
        <dbReference type="SAM" id="MobiDB-lite"/>
    </source>
</evidence>
<dbReference type="InterPro" id="IPR055366">
    <property type="entry name" value="SVIP_metazoa"/>
</dbReference>
<dbReference type="GO" id="GO:1904240">
    <property type="term" value="P:negative regulation of VCP-NPL4-UFD1 AAA ATPase complex assembly"/>
    <property type="evidence" value="ECO:0007669"/>
    <property type="project" value="TreeGrafter"/>
</dbReference>
<dbReference type="EMBL" id="REGN01001105">
    <property type="protein sequence ID" value="RNA37015.1"/>
    <property type="molecule type" value="Genomic_DNA"/>
</dbReference>
<dbReference type="Pfam" id="PF15811">
    <property type="entry name" value="SVIP"/>
    <property type="match status" value="1"/>
</dbReference>
<feature type="region of interest" description="Disordered" evidence="4">
    <location>
        <begin position="1"/>
        <end position="24"/>
    </location>
</feature>
<keyword evidence="1" id="KW-0519">Myristate</keyword>
<dbReference type="GO" id="GO:1904153">
    <property type="term" value="P:negative regulation of retrograde protein transport, ER to cytosol"/>
    <property type="evidence" value="ECO:0007669"/>
    <property type="project" value="TreeGrafter"/>
</dbReference>
<name>A0A3M7SMV3_BRAPC</name>
<accession>A0A3M7SMV3</accession>
<sequence>MGSLFASCCGGSGSQDDYETVDREKMRQATERRFMENESRGIKNIESVKRQQEAKLELEKMERNAATSGQGLKVNLDSKLFNPRS</sequence>
<dbReference type="GO" id="GO:0005789">
    <property type="term" value="C:endoplasmic reticulum membrane"/>
    <property type="evidence" value="ECO:0007669"/>
    <property type="project" value="TreeGrafter"/>
</dbReference>
<dbReference type="GO" id="GO:1904293">
    <property type="term" value="P:negative regulation of ERAD pathway"/>
    <property type="evidence" value="ECO:0007669"/>
    <property type="project" value="TreeGrafter"/>
</dbReference>
<proteinExistence type="predicted"/>
<keyword evidence="2" id="KW-0564">Palmitate</keyword>
<evidence type="ECO:0000313" key="5">
    <source>
        <dbReference type="EMBL" id="RNA37015.1"/>
    </source>
</evidence>
<protein>
    <submittedName>
        <fullName evidence="5">Small VCP p97-interacting</fullName>
    </submittedName>
</protein>
<keyword evidence="6" id="KW-1185">Reference proteome</keyword>
<reference evidence="5 6" key="1">
    <citation type="journal article" date="2018" name="Sci. Rep.">
        <title>Genomic signatures of local adaptation to the degree of environmental predictability in rotifers.</title>
        <authorList>
            <person name="Franch-Gras L."/>
            <person name="Hahn C."/>
            <person name="Garcia-Roger E.M."/>
            <person name="Carmona M.J."/>
            <person name="Serra M."/>
            <person name="Gomez A."/>
        </authorList>
    </citation>
    <scope>NUCLEOTIDE SEQUENCE [LARGE SCALE GENOMIC DNA]</scope>
    <source>
        <strain evidence="5">HYR1</strain>
    </source>
</reference>
<keyword evidence="3" id="KW-0449">Lipoprotein</keyword>
<evidence type="ECO:0000256" key="3">
    <source>
        <dbReference type="ARBA" id="ARBA00023288"/>
    </source>
</evidence>
<dbReference type="Proteomes" id="UP000276133">
    <property type="component" value="Unassembled WGS sequence"/>
</dbReference>
<evidence type="ECO:0000256" key="2">
    <source>
        <dbReference type="ARBA" id="ARBA00023139"/>
    </source>
</evidence>